<dbReference type="SMART" id="SM00418">
    <property type="entry name" value="HTH_ARSR"/>
    <property type="match status" value="1"/>
</dbReference>
<evidence type="ECO:0000313" key="6">
    <source>
        <dbReference type="EMBL" id="TBL79163.1"/>
    </source>
</evidence>
<keyword evidence="1" id="KW-0805">Transcription regulation</keyword>
<evidence type="ECO:0000313" key="7">
    <source>
        <dbReference type="Proteomes" id="UP000293142"/>
    </source>
</evidence>
<dbReference type="GO" id="GO:0004792">
    <property type="term" value="F:thiosulfate-cyanide sulfurtransferase activity"/>
    <property type="evidence" value="ECO:0007669"/>
    <property type="project" value="InterPro"/>
</dbReference>
<dbReference type="PROSITE" id="PS00380">
    <property type="entry name" value="RHODANESE_1"/>
    <property type="match status" value="1"/>
</dbReference>
<dbReference type="AlphaFoldDB" id="A0A4Q9DUE9"/>
<dbReference type="EMBL" id="SIRE01000008">
    <property type="protein sequence ID" value="TBL79163.1"/>
    <property type="molecule type" value="Genomic_DNA"/>
</dbReference>
<gene>
    <name evidence="6" type="ORF">EYB31_12215</name>
</gene>
<proteinExistence type="predicted"/>
<evidence type="ECO:0000259" key="5">
    <source>
        <dbReference type="PROSITE" id="PS50987"/>
    </source>
</evidence>
<dbReference type="PRINTS" id="PR00778">
    <property type="entry name" value="HTHARSR"/>
</dbReference>
<accession>A0A4Q9DUE9</accession>
<dbReference type="NCBIfam" id="NF033788">
    <property type="entry name" value="HTH_metalloreg"/>
    <property type="match status" value="1"/>
</dbReference>
<dbReference type="InterPro" id="IPR011991">
    <property type="entry name" value="ArsR-like_HTH"/>
</dbReference>
<dbReference type="InterPro" id="IPR001845">
    <property type="entry name" value="HTH_ArsR_DNA-bd_dom"/>
</dbReference>
<dbReference type="SMART" id="SM00450">
    <property type="entry name" value="RHOD"/>
    <property type="match status" value="1"/>
</dbReference>
<keyword evidence="3" id="KW-0804">Transcription</keyword>
<sequence length="218" mass="24940">MSARDFKDDLYRQFARVGKCLSSDKRLELMHLLSQGPKSVEKLAQATDMSLANVSRHLQVLLDANLVKFSKKGTFVIYTLANPDISIFLTSLWRICESQLADITRIKSDFMNRYQDLESLSLHEVLQKMEEGSIVLLDVRPIDEFAAGHIPGAISVPLKDLDHYLQNLPRDTRIAAYCHGPYCVYAAQAVEKIQHEGFEAFRLEEGVSEWQEYNKQHH</sequence>
<dbReference type="InterPro" id="IPR036388">
    <property type="entry name" value="WH-like_DNA-bd_sf"/>
</dbReference>
<dbReference type="InterPro" id="IPR001763">
    <property type="entry name" value="Rhodanese-like_dom"/>
</dbReference>
<evidence type="ECO:0000256" key="2">
    <source>
        <dbReference type="ARBA" id="ARBA00023125"/>
    </source>
</evidence>
<dbReference type="InterPro" id="IPR036390">
    <property type="entry name" value="WH_DNA-bd_sf"/>
</dbReference>
<comment type="caution">
    <text evidence="6">The sequence shown here is derived from an EMBL/GenBank/DDBJ whole genome shotgun (WGS) entry which is preliminary data.</text>
</comment>
<dbReference type="CDD" id="cd00158">
    <property type="entry name" value="RHOD"/>
    <property type="match status" value="1"/>
</dbReference>
<evidence type="ECO:0000259" key="4">
    <source>
        <dbReference type="PROSITE" id="PS50206"/>
    </source>
</evidence>
<dbReference type="SUPFAM" id="SSF52821">
    <property type="entry name" value="Rhodanese/Cell cycle control phosphatase"/>
    <property type="match status" value="1"/>
</dbReference>
<dbReference type="PANTHER" id="PTHR43132">
    <property type="entry name" value="ARSENICAL RESISTANCE OPERON REPRESSOR ARSR-RELATED"/>
    <property type="match status" value="1"/>
</dbReference>
<keyword evidence="7" id="KW-1185">Reference proteome</keyword>
<dbReference type="Proteomes" id="UP000293142">
    <property type="component" value="Unassembled WGS sequence"/>
</dbReference>
<dbReference type="CDD" id="cd00090">
    <property type="entry name" value="HTH_ARSR"/>
    <property type="match status" value="1"/>
</dbReference>
<dbReference type="Pfam" id="PF00581">
    <property type="entry name" value="Rhodanese"/>
    <property type="match status" value="1"/>
</dbReference>
<reference evidence="6 7" key="1">
    <citation type="submission" date="2019-02" db="EMBL/GenBank/DDBJ databases">
        <title>Paenibacillus sp. nov., isolated from surface-sterilized tissue of Thalictrum simplex L.</title>
        <authorList>
            <person name="Tuo L."/>
        </authorList>
    </citation>
    <scope>NUCLEOTIDE SEQUENCE [LARGE SCALE GENOMIC DNA]</scope>
    <source>
        <strain evidence="6 7">N2SHLJ1</strain>
    </source>
</reference>
<dbReference type="InterPro" id="IPR001307">
    <property type="entry name" value="Thiosulphate_STrfase_CS"/>
</dbReference>
<dbReference type="Gene3D" id="1.10.10.10">
    <property type="entry name" value="Winged helix-like DNA-binding domain superfamily/Winged helix DNA-binding domain"/>
    <property type="match status" value="1"/>
</dbReference>
<dbReference type="InterPro" id="IPR051011">
    <property type="entry name" value="Metal_resp_trans_reg"/>
</dbReference>
<feature type="domain" description="HTH arsR-type" evidence="5">
    <location>
        <begin position="6"/>
        <end position="100"/>
    </location>
</feature>
<feature type="domain" description="Rhodanese" evidence="4">
    <location>
        <begin position="130"/>
        <end position="215"/>
    </location>
</feature>
<evidence type="ECO:0000256" key="1">
    <source>
        <dbReference type="ARBA" id="ARBA00023015"/>
    </source>
</evidence>
<dbReference type="InterPro" id="IPR036873">
    <property type="entry name" value="Rhodanese-like_dom_sf"/>
</dbReference>
<dbReference type="OrthoDB" id="9800872at2"/>
<dbReference type="Pfam" id="PF01022">
    <property type="entry name" value="HTH_5"/>
    <property type="match status" value="1"/>
</dbReference>
<dbReference type="PROSITE" id="PS50987">
    <property type="entry name" value="HTH_ARSR_2"/>
    <property type="match status" value="1"/>
</dbReference>
<evidence type="ECO:0000256" key="3">
    <source>
        <dbReference type="ARBA" id="ARBA00023163"/>
    </source>
</evidence>
<dbReference type="SUPFAM" id="SSF46785">
    <property type="entry name" value="Winged helix' DNA-binding domain"/>
    <property type="match status" value="1"/>
</dbReference>
<dbReference type="GO" id="GO:0003700">
    <property type="term" value="F:DNA-binding transcription factor activity"/>
    <property type="evidence" value="ECO:0007669"/>
    <property type="project" value="InterPro"/>
</dbReference>
<organism evidence="6 7">
    <name type="scientific">Paenibacillus thalictri</name>
    <dbReference type="NCBI Taxonomy" id="2527873"/>
    <lineage>
        <taxon>Bacteria</taxon>
        <taxon>Bacillati</taxon>
        <taxon>Bacillota</taxon>
        <taxon>Bacilli</taxon>
        <taxon>Bacillales</taxon>
        <taxon>Paenibacillaceae</taxon>
        <taxon>Paenibacillus</taxon>
    </lineage>
</organism>
<dbReference type="Gene3D" id="3.40.250.10">
    <property type="entry name" value="Rhodanese-like domain"/>
    <property type="match status" value="1"/>
</dbReference>
<dbReference type="PANTHER" id="PTHR43132:SF8">
    <property type="entry name" value="HTH-TYPE TRANSCRIPTIONAL REGULATOR KMTR"/>
    <property type="match status" value="1"/>
</dbReference>
<name>A0A4Q9DUE9_9BACL</name>
<dbReference type="PROSITE" id="PS50206">
    <property type="entry name" value="RHODANESE_3"/>
    <property type="match status" value="1"/>
</dbReference>
<protein>
    <submittedName>
        <fullName evidence="6">Metalloregulator ArsR/SmtB family transcription factor</fullName>
    </submittedName>
</protein>
<dbReference type="GO" id="GO:0003677">
    <property type="term" value="F:DNA binding"/>
    <property type="evidence" value="ECO:0007669"/>
    <property type="project" value="UniProtKB-KW"/>
</dbReference>
<keyword evidence="2" id="KW-0238">DNA-binding</keyword>